<dbReference type="EMBL" id="MU394310">
    <property type="protein sequence ID" value="KAI6087086.1"/>
    <property type="molecule type" value="Genomic_DNA"/>
</dbReference>
<name>A0ACC0D349_9PEZI</name>
<evidence type="ECO:0000313" key="2">
    <source>
        <dbReference type="Proteomes" id="UP001497680"/>
    </source>
</evidence>
<organism evidence="1 2">
    <name type="scientific">Hypoxylon rubiginosum</name>
    <dbReference type="NCBI Taxonomy" id="110542"/>
    <lineage>
        <taxon>Eukaryota</taxon>
        <taxon>Fungi</taxon>
        <taxon>Dikarya</taxon>
        <taxon>Ascomycota</taxon>
        <taxon>Pezizomycotina</taxon>
        <taxon>Sordariomycetes</taxon>
        <taxon>Xylariomycetidae</taxon>
        <taxon>Xylariales</taxon>
        <taxon>Hypoxylaceae</taxon>
        <taxon>Hypoxylon</taxon>
    </lineage>
</organism>
<proteinExistence type="predicted"/>
<keyword evidence="2" id="KW-1185">Reference proteome</keyword>
<gene>
    <name evidence="1" type="ORF">F4821DRAFT_259329</name>
</gene>
<comment type="caution">
    <text evidence="1">The sequence shown here is derived from an EMBL/GenBank/DDBJ whole genome shotgun (WGS) entry which is preliminary data.</text>
</comment>
<reference evidence="1 2" key="1">
    <citation type="journal article" date="2022" name="New Phytol.">
        <title>Ecological generalism drives hyperdiversity of secondary metabolite gene clusters in xylarialean endophytes.</title>
        <authorList>
            <person name="Franco M.E.E."/>
            <person name="Wisecaver J.H."/>
            <person name="Arnold A.E."/>
            <person name="Ju Y.M."/>
            <person name="Slot J.C."/>
            <person name="Ahrendt S."/>
            <person name="Moore L.P."/>
            <person name="Eastman K.E."/>
            <person name="Scott K."/>
            <person name="Konkel Z."/>
            <person name="Mondo S.J."/>
            <person name="Kuo A."/>
            <person name="Hayes R.D."/>
            <person name="Haridas S."/>
            <person name="Andreopoulos B."/>
            <person name="Riley R."/>
            <person name="LaButti K."/>
            <person name="Pangilinan J."/>
            <person name="Lipzen A."/>
            <person name="Amirebrahimi M."/>
            <person name="Yan J."/>
            <person name="Adam C."/>
            <person name="Keymanesh K."/>
            <person name="Ng V."/>
            <person name="Louie K."/>
            <person name="Northen T."/>
            <person name="Drula E."/>
            <person name="Henrissat B."/>
            <person name="Hsieh H.M."/>
            <person name="Youens-Clark K."/>
            <person name="Lutzoni F."/>
            <person name="Miadlikowska J."/>
            <person name="Eastwood D.C."/>
            <person name="Hamelin R.C."/>
            <person name="Grigoriev I.V."/>
            <person name="U'Ren J.M."/>
        </authorList>
    </citation>
    <scope>NUCLEOTIDE SEQUENCE [LARGE SCALE GENOMIC DNA]</scope>
    <source>
        <strain evidence="1 2">ER1909</strain>
    </source>
</reference>
<evidence type="ECO:0000313" key="1">
    <source>
        <dbReference type="EMBL" id="KAI6087086.1"/>
    </source>
</evidence>
<accession>A0ACC0D349</accession>
<protein>
    <submittedName>
        <fullName evidence="1">Uncharacterized protein</fullName>
    </submittedName>
</protein>
<sequence>MPSSYYKKGQLQTPTAPSSGLMTPTTRPREAVLETTHTHPSPTQPLLFEPSTEMVYYFNDDDSVVLSLQQLPNLHNTNTTEHRPWHCVMCLRLGISSPDDEPQQTTPRYDNSGDTEKGTCQHHTIDMTSANTWSVTENNDGTQTEKGDDMILPSPSGVTSTTPGSSRNKMVAAHATYGNLSNSVASGAQPLGEDDAISLVDDLQRHSGVPTEEAALKARVSPPPHRHPSPLLPSTSTSTSSTGPWPPSPSSSPTRPHTPRENGQATEASKLLQRGSPTPPSLTAPTQQTTRTHQVSGALHGGTQSPFVLPGHVNGQFSQAKTFTTPNADGGTEAPDHHVLGRRPAPFPSTGADANHGGLMSDPVLQKEASEVGQEQTQEQETGSASITPTRTPTEREDPHAHFGLIGSVRHTSHLDIDRGPADADWDTSGDTSPLPLPRRTLEPADWVEDSWTYDSAPDSPELEGRSNLPLRMHPRFLLKWGGDDNWGPRGLPAYNNNGDQSLGRYTPTSPGTSAN</sequence>
<dbReference type="Proteomes" id="UP001497680">
    <property type="component" value="Unassembled WGS sequence"/>
</dbReference>